<keyword evidence="3 4" id="KW-0012">Acyltransferase</keyword>
<proteinExistence type="inferred from homology"/>
<protein>
    <recommendedName>
        <fullName evidence="4">1-acyl-sn-glycerol-3-phosphate acyltransferase</fullName>
        <ecNumber evidence="4">2.3.1.51</ecNumber>
    </recommendedName>
</protein>
<keyword evidence="4" id="KW-0594">Phospholipid biosynthesis</keyword>
<dbReference type="GO" id="GO:0016020">
    <property type="term" value="C:membrane"/>
    <property type="evidence" value="ECO:0007669"/>
    <property type="project" value="InterPro"/>
</dbReference>
<dbReference type="GO" id="GO:0006654">
    <property type="term" value="P:phosphatidic acid biosynthetic process"/>
    <property type="evidence" value="ECO:0007669"/>
    <property type="project" value="TreeGrafter"/>
</dbReference>
<comment type="domain">
    <text evidence="4">The HXXXXD motif is essential for acyltransferase activity and may constitute the binding site for the phosphate moiety of the glycerol-3-phosphate.</text>
</comment>
<dbReference type="Pfam" id="PF01553">
    <property type="entry name" value="Acyltransferase"/>
    <property type="match status" value="1"/>
</dbReference>
<dbReference type="EMBL" id="PKGS01000002">
    <property type="protein sequence ID" value="PKZ16830.1"/>
    <property type="molecule type" value="Genomic_DNA"/>
</dbReference>
<keyword evidence="4" id="KW-0444">Lipid biosynthesis</keyword>
<comment type="similarity">
    <text evidence="1 4">Belongs to the 1-acyl-sn-glycerol-3-phosphate acyltransferase family.</text>
</comment>
<evidence type="ECO:0000256" key="1">
    <source>
        <dbReference type="ARBA" id="ARBA00008655"/>
    </source>
</evidence>
<comment type="catalytic activity">
    <reaction evidence="4">
        <text>a 1-acyl-sn-glycero-3-phosphate + an acyl-CoA = a 1,2-diacyl-sn-glycero-3-phosphate + CoA</text>
        <dbReference type="Rhea" id="RHEA:19709"/>
        <dbReference type="ChEBI" id="CHEBI:57287"/>
        <dbReference type="ChEBI" id="CHEBI:57970"/>
        <dbReference type="ChEBI" id="CHEBI:58342"/>
        <dbReference type="ChEBI" id="CHEBI:58608"/>
        <dbReference type="EC" id="2.3.1.51"/>
    </reaction>
</comment>
<reference evidence="6 7" key="1">
    <citation type="submission" date="2017-12" db="EMBL/GenBank/DDBJ databases">
        <title>Phylogenetic diversity of female urinary microbiome.</title>
        <authorList>
            <person name="Thomas-White K."/>
            <person name="Wolfe A.J."/>
        </authorList>
    </citation>
    <scope>NUCLEOTIDE SEQUENCE [LARGE SCALE GENOMIC DNA]</scope>
    <source>
        <strain evidence="6 7">UMB0119</strain>
    </source>
</reference>
<dbReference type="SMART" id="SM00563">
    <property type="entry name" value="PlsC"/>
    <property type="match status" value="1"/>
</dbReference>
<accession>A0A2I1M9M5</accession>
<gene>
    <name evidence="6" type="ORF">CYJ34_03325</name>
</gene>
<keyword evidence="7" id="KW-1185">Reference proteome</keyword>
<keyword evidence="2 4" id="KW-0808">Transferase</keyword>
<organism evidence="6 7">
    <name type="scientific">Anaerococcus octavius</name>
    <dbReference type="NCBI Taxonomy" id="54007"/>
    <lineage>
        <taxon>Bacteria</taxon>
        <taxon>Bacillati</taxon>
        <taxon>Bacillota</taxon>
        <taxon>Tissierellia</taxon>
        <taxon>Tissierellales</taxon>
        <taxon>Peptoniphilaceae</taxon>
        <taxon>Anaerococcus</taxon>
    </lineage>
</organism>
<dbReference type="CDD" id="cd07989">
    <property type="entry name" value="LPLAT_AGPAT-like"/>
    <property type="match status" value="1"/>
</dbReference>
<evidence type="ECO:0000256" key="4">
    <source>
        <dbReference type="RuleBase" id="RU361267"/>
    </source>
</evidence>
<sequence length="192" mass="22177">MLYRLLQFIATILIGPIFRLRVIGRENIPDDDGYILCANHKSNWDPVFLAIIFSSKIKFMGKKELFENKFLAVFLRSIGVFPIDREGRDLKSLKNSIKLLKDGKVLGIFPEGTRTHNINRKNIKDGVAYIAIKAKKDILPVEIVSTYKPFRKTYIYINEPIDVNKYLNMKSKEAMVKMSDEIFNGIYKKQLG</sequence>
<evidence type="ECO:0000256" key="2">
    <source>
        <dbReference type="ARBA" id="ARBA00022679"/>
    </source>
</evidence>
<evidence type="ECO:0000313" key="7">
    <source>
        <dbReference type="Proteomes" id="UP000234335"/>
    </source>
</evidence>
<dbReference type="InterPro" id="IPR004552">
    <property type="entry name" value="AGP_acyltrans"/>
</dbReference>
<dbReference type="PANTHER" id="PTHR10434:SF11">
    <property type="entry name" value="1-ACYL-SN-GLYCEROL-3-PHOSPHATE ACYLTRANSFERASE"/>
    <property type="match status" value="1"/>
</dbReference>
<dbReference type="RefSeq" id="WP_101539929.1">
    <property type="nucleotide sequence ID" value="NZ_PKGS01000002.1"/>
</dbReference>
<comment type="caution">
    <text evidence="6">The sequence shown here is derived from an EMBL/GenBank/DDBJ whole genome shotgun (WGS) entry which is preliminary data.</text>
</comment>
<evidence type="ECO:0000259" key="5">
    <source>
        <dbReference type="SMART" id="SM00563"/>
    </source>
</evidence>
<keyword evidence="4" id="KW-1208">Phospholipid metabolism</keyword>
<dbReference type="AlphaFoldDB" id="A0A2I1M9M5"/>
<dbReference type="NCBIfam" id="TIGR00530">
    <property type="entry name" value="AGP_acyltrn"/>
    <property type="match status" value="1"/>
</dbReference>
<dbReference type="SUPFAM" id="SSF69593">
    <property type="entry name" value="Glycerol-3-phosphate (1)-acyltransferase"/>
    <property type="match status" value="1"/>
</dbReference>
<evidence type="ECO:0000256" key="3">
    <source>
        <dbReference type="ARBA" id="ARBA00023315"/>
    </source>
</evidence>
<evidence type="ECO:0000313" key="6">
    <source>
        <dbReference type="EMBL" id="PKZ16830.1"/>
    </source>
</evidence>
<dbReference type="Proteomes" id="UP000234335">
    <property type="component" value="Unassembled WGS sequence"/>
</dbReference>
<name>A0A2I1M9M5_9FIRM</name>
<dbReference type="GO" id="GO:0003841">
    <property type="term" value="F:1-acylglycerol-3-phosphate O-acyltransferase activity"/>
    <property type="evidence" value="ECO:0007669"/>
    <property type="project" value="UniProtKB-UniRule"/>
</dbReference>
<keyword evidence="4" id="KW-0443">Lipid metabolism</keyword>
<feature type="domain" description="Phospholipid/glycerol acyltransferase" evidence="5">
    <location>
        <begin position="34"/>
        <end position="146"/>
    </location>
</feature>
<dbReference type="PANTHER" id="PTHR10434">
    <property type="entry name" value="1-ACYL-SN-GLYCEROL-3-PHOSPHATE ACYLTRANSFERASE"/>
    <property type="match status" value="1"/>
</dbReference>
<dbReference type="EC" id="2.3.1.51" evidence="4"/>
<dbReference type="InterPro" id="IPR002123">
    <property type="entry name" value="Plipid/glycerol_acylTrfase"/>
</dbReference>